<evidence type="ECO:0000313" key="1">
    <source>
        <dbReference type="EMBL" id="MBP1838626.1"/>
    </source>
</evidence>
<evidence type="ECO:0000313" key="4">
    <source>
        <dbReference type="Proteomes" id="UP001231587"/>
    </source>
</evidence>
<comment type="caution">
    <text evidence="1">The sequence shown here is derived from an EMBL/GenBank/DDBJ whole genome shotgun (WGS) entry which is preliminary data.</text>
</comment>
<gene>
    <name evidence="1" type="ORF">J2Z56_000522</name>
    <name evidence="2" type="ORF">J2Z57_001572</name>
</gene>
<name>A0A9X0YKJ7_9FLAO</name>
<dbReference type="Proteomes" id="UP001231587">
    <property type="component" value="Unassembled WGS sequence"/>
</dbReference>
<dbReference type="EMBL" id="JAGGJQ010000001">
    <property type="protein sequence ID" value="MBP1838626.1"/>
    <property type="molecule type" value="Genomic_DNA"/>
</dbReference>
<proteinExistence type="predicted"/>
<dbReference type="Proteomes" id="UP001138672">
    <property type="component" value="Unassembled WGS sequence"/>
</dbReference>
<sequence length="303" mass="35957">MNSICCLLDACTVINLIHIDDNDFLLKKIKKLDVYINDSVFTEIRNNVYVKPWRELGSNHIDKAKREEIKKEIEQKLTFYRGKKNNNQDLLDDLGDDYFDRIKSLTNYTKRKNGELYSTGQALFLSRNNFKNVSFYTDDYPAKNDFADFFHDQQIGQIRDSVDFIILLYWLDENFTDDQLKNKLNELYSQYATEVVLLKKKLQKFRSEKIDAQFLKSKKEIALKLNELIRQLDIYEFNEIMEYYNFFVGKKSKCNDILNILQEYFSVFELDNNQKEDSLLIKIKKVSADIGKVKILKLNDLIN</sequence>
<dbReference type="RefSeq" id="WP_209542055.1">
    <property type="nucleotide sequence ID" value="NZ_JAGGJQ010000001.1"/>
</dbReference>
<organism evidence="1 3">
    <name type="scientific">Formosa algae</name>
    <dbReference type="NCBI Taxonomy" id="225843"/>
    <lineage>
        <taxon>Bacteria</taxon>
        <taxon>Pseudomonadati</taxon>
        <taxon>Bacteroidota</taxon>
        <taxon>Flavobacteriia</taxon>
        <taxon>Flavobacteriales</taxon>
        <taxon>Flavobacteriaceae</taxon>
        <taxon>Formosa</taxon>
    </lineage>
</organism>
<dbReference type="EMBL" id="JAUSUU010000004">
    <property type="protein sequence ID" value="MDQ0335126.1"/>
    <property type="molecule type" value="Genomic_DNA"/>
</dbReference>
<accession>A0A9X0YKJ7</accession>
<reference evidence="1" key="1">
    <citation type="submission" date="2021-03" db="EMBL/GenBank/DDBJ databases">
        <title>Genomic Encyclopedia of Type Strains, Phase IV (KMG-IV): sequencing the most valuable type-strain genomes for metagenomic binning, comparative biology and taxonomic classification.</title>
        <authorList>
            <person name="Goeker M."/>
        </authorList>
    </citation>
    <scope>NUCLEOTIDE SEQUENCE</scope>
    <source>
        <strain evidence="1">DSM 15523</strain>
        <strain evidence="2 4">DSM 16476</strain>
    </source>
</reference>
<dbReference type="AlphaFoldDB" id="A0A9X0YKJ7"/>
<keyword evidence="4" id="KW-1185">Reference proteome</keyword>
<evidence type="ECO:0000313" key="3">
    <source>
        <dbReference type="Proteomes" id="UP001138672"/>
    </source>
</evidence>
<evidence type="ECO:0000313" key="2">
    <source>
        <dbReference type="EMBL" id="MDQ0335126.1"/>
    </source>
</evidence>
<protein>
    <submittedName>
        <fullName evidence="1">Uncharacterized protein</fullName>
    </submittedName>
</protein>